<dbReference type="InterPro" id="IPR021135">
    <property type="entry name" value="PEP_COase"/>
</dbReference>
<dbReference type="InterPro" id="IPR022805">
    <property type="entry name" value="PEP_COase_bac/pln-type"/>
</dbReference>
<evidence type="ECO:0000256" key="4">
    <source>
        <dbReference type="ARBA" id="ARBA00012305"/>
    </source>
</evidence>
<dbReference type="EMBL" id="QYUP01000014">
    <property type="protein sequence ID" value="RJG27171.1"/>
    <property type="molecule type" value="Genomic_DNA"/>
</dbReference>
<keyword evidence="8 10" id="KW-0120">Carbon dioxide fixation</keyword>
<evidence type="ECO:0000256" key="5">
    <source>
        <dbReference type="ARBA" id="ARBA00022419"/>
    </source>
</evidence>
<evidence type="ECO:0000256" key="7">
    <source>
        <dbReference type="ARBA" id="ARBA00023239"/>
    </source>
</evidence>
<dbReference type="Proteomes" id="UP000284006">
    <property type="component" value="Unassembled WGS sequence"/>
</dbReference>
<evidence type="ECO:0000256" key="9">
    <source>
        <dbReference type="ARBA" id="ARBA00048995"/>
    </source>
</evidence>
<comment type="similarity">
    <text evidence="3 10">Belongs to the PEPCase type 1 family.</text>
</comment>
<evidence type="ECO:0000256" key="10">
    <source>
        <dbReference type="HAMAP-Rule" id="MF_00595"/>
    </source>
</evidence>
<organism evidence="13 14">
    <name type="scientific">Massilia cavernae</name>
    <dbReference type="NCBI Taxonomy" id="2320864"/>
    <lineage>
        <taxon>Bacteria</taxon>
        <taxon>Pseudomonadati</taxon>
        <taxon>Pseudomonadota</taxon>
        <taxon>Betaproteobacteria</taxon>
        <taxon>Burkholderiales</taxon>
        <taxon>Oxalobacteraceae</taxon>
        <taxon>Telluria group</taxon>
        <taxon>Massilia</taxon>
    </lineage>
</organism>
<dbReference type="PANTHER" id="PTHR30523:SF6">
    <property type="entry name" value="PHOSPHOENOLPYRUVATE CARBOXYLASE"/>
    <property type="match status" value="1"/>
</dbReference>
<proteinExistence type="inferred from homology"/>
<comment type="subunit">
    <text evidence="10">Homotetramer.</text>
</comment>
<dbReference type="GO" id="GO:0005829">
    <property type="term" value="C:cytosol"/>
    <property type="evidence" value="ECO:0007669"/>
    <property type="project" value="TreeGrafter"/>
</dbReference>
<dbReference type="Gene3D" id="1.20.1440.90">
    <property type="entry name" value="Phosphoenolpyruvate/pyruvate domain"/>
    <property type="match status" value="1"/>
</dbReference>
<dbReference type="AlphaFoldDB" id="A0A418Y7Y0"/>
<keyword evidence="7 10" id="KW-0456">Lyase</keyword>
<keyword evidence="13" id="KW-0670">Pyruvate</keyword>
<gene>
    <name evidence="10" type="primary">ppc</name>
    <name evidence="13" type="ORF">D3872_01610</name>
</gene>
<dbReference type="OrthoDB" id="9768133at2"/>
<evidence type="ECO:0000256" key="11">
    <source>
        <dbReference type="PROSITE-ProRule" id="PRU10111"/>
    </source>
</evidence>
<keyword evidence="6 10" id="KW-0460">Magnesium</keyword>
<dbReference type="GO" id="GO:0015977">
    <property type="term" value="P:carbon fixation"/>
    <property type="evidence" value="ECO:0007669"/>
    <property type="project" value="UniProtKB-UniRule"/>
</dbReference>
<comment type="catalytic activity">
    <reaction evidence="9 10">
        <text>oxaloacetate + phosphate = phosphoenolpyruvate + hydrogencarbonate</text>
        <dbReference type="Rhea" id="RHEA:28370"/>
        <dbReference type="ChEBI" id="CHEBI:16452"/>
        <dbReference type="ChEBI" id="CHEBI:17544"/>
        <dbReference type="ChEBI" id="CHEBI:43474"/>
        <dbReference type="ChEBI" id="CHEBI:58702"/>
        <dbReference type="EC" id="4.1.1.31"/>
    </reaction>
</comment>
<reference evidence="13 14" key="1">
    <citation type="submission" date="2018-09" db="EMBL/GenBank/DDBJ databases">
        <authorList>
            <person name="Zhu H."/>
        </authorList>
    </citation>
    <scope>NUCLEOTIDE SEQUENCE [LARGE SCALE GENOMIC DNA]</scope>
    <source>
        <strain evidence="13 14">K1S02-61</strain>
    </source>
</reference>
<protein>
    <recommendedName>
        <fullName evidence="5 10">Phosphoenolpyruvate carboxylase</fullName>
        <shortName evidence="10">PEPC</shortName>
        <shortName evidence="10">PEPCase</shortName>
        <ecNumber evidence="4 10">4.1.1.31</ecNumber>
    </recommendedName>
</protein>
<dbReference type="PROSITE" id="PS00781">
    <property type="entry name" value="PEPCASE_1"/>
    <property type="match status" value="1"/>
</dbReference>
<dbReference type="EC" id="4.1.1.31" evidence="4 10"/>
<dbReference type="PRINTS" id="PR00150">
    <property type="entry name" value="PEPCARBXLASE"/>
</dbReference>
<evidence type="ECO:0000256" key="2">
    <source>
        <dbReference type="ARBA" id="ARBA00003670"/>
    </source>
</evidence>
<dbReference type="GO" id="GO:0008964">
    <property type="term" value="F:phosphoenolpyruvate carboxylase activity"/>
    <property type="evidence" value="ECO:0007669"/>
    <property type="project" value="UniProtKB-UniRule"/>
</dbReference>
<dbReference type="InterPro" id="IPR018129">
    <property type="entry name" value="PEP_COase_Lys_AS"/>
</dbReference>
<evidence type="ECO:0000256" key="6">
    <source>
        <dbReference type="ARBA" id="ARBA00022842"/>
    </source>
</evidence>
<evidence type="ECO:0000313" key="14">
    <source>
        <dbReference type="Proteomes" id="UP000284006"/>
    </source>
</evidence>
<accession>A0A418Y7Y0</accession>
<comment type="caution">
    <text evidence="13">The sequence shown here is derived from an EMBL/GenBank/DDBJ whole genome shotgun (WGS) entry which is preliminary data.</text>
</comment>
<evidence type="ECO:0000256" key="3">
    <source>
        <dbReference type="ARBA" id="ARBA00008346"/>
    </source>
</evidence>
<sequence>MISSDATSFKEELLGRDIRQLGRLLGDTIRAQQGDRTFDRIESIRKMSISFRRDQDQAAHEGLRSALNAMSSDETGHLIRAFSYFSLLANIAEDQHHIRRSRAHLAAGSAPNRGSIAHAVDSVFQAGRSGDLEAFFNSACVSPVLTAHPTEVQRKSILNCQMAIARLIGERDRAHLTPEEEQENDEALGRGILTLWQTRLLRPAKLSVMNEVNNGLAFFEHTFFRSLPRLYSSLEDTLAQKDAAWAGVELPPFMKVGSWIGGDRDGNPFVTADILRATLKAQSTQLLGFYLEELQTLASQLSLAQSLCACSDELRAIADSAADNSPHYLDEPYRRAIYGIRDRLEATRTWLLSDRASPDASAYPSATALFADLDVVHHSLIANGAQQLARGRLRQLRRAVQLFGFSLAPVDLRQNSDVHERVVAELLSQARPGLDYLSMSETERSALLLEELYAARPLISPFVRYSEETTSELAILREVKGAHAKFGSESVTNYIISKAASVSDLLEVALLLKESGLMRPHPARLDVNIVPLFETIEDLRSGPAIMARAFSLPIYMSLLQSRGRLQEVMLGYSDSNKDGGFVTSGWELQKAEIDLINVFRQHDVKLQLFHGRGGSVGRGGGPSYEAILAQPAGAVQGRIRLTEQGEVITAKYANAEVGRRNLEVLVAATMEATLLSHHQAEPCAAQLAAMDFLSAEALSTYRSLVYETDGFETYFWESTVISEIGALNVGSRPASRKLSRSIEDLRAIPWVLSWAQCRLMLPGWYGFGAAVQRFIEEAPAERLALLRKMYQEWPFFNTLLSNMDMVLAKTDLAIASRYATLVSDVELRAAIFGRISAEHGRTVAALKQITGQLELQDKNPLMRRSLRNRLPYIDPLNHLQVELLRRFRDGANDDATRSGIHMSINGIAAGLRNSG</sequence>
<evidence type="ECO:0000313" key="13">
    <source>
        <dbReference type="EMBL" id="RJG27171.1"/>
    </source>
</evidence>
<dbReference type="InterPro" id="IPR033129">
    <property type="entry name" value="PEPCASE_His_AS"/>
</dbReference>
<feature type="active site" evidence="10 12">
    <location>
        <position position="577"/>
    </location>
</feature>
<dbReference type="GO" id="GO:0006107">
    <property type="term" value="P:oxaloacetate metabolic process"/>
    <property type="evidence" value="ECO:0007669"/>
    <property type="project" value="UniProtKB-UniRule"/>
</dbReference>
<dbReference type="RefSeq" id="WP_119809163.1">
    <property type="nucleotide sequence ID" value="NZ_QYUP01000014.1"/>
</dbReference>
<feature type="active site" evidence="10 11">
    <location>
        <position position="148"/>
    </location>
</feature>
<dbReference type="PANTHER" id="PTHR30523">
    <property type="entry name" value="PHOSPHOENOLPYRUVATE CARBOXYLASE"/>
    <property type="match status" value="1"/>
</dbReference>
<evidence type="ECO:0000256" key="12">
    <source>
        <dbReference type="PROSITE-ProRule" id="PRU10112"/>
    </source>
</evidence>
<dbReference type="SUPFAM" id="SSF51621">
    <property type="entry name" value="Phosphoenolpyruvate/pyruvate domain"/>
    <property type="match status" value="1"/>
</dbReference>
<name>A0A418Y7Y0_9BURK</name>
<comment type="function">
    <text evidence="2 10">Forms oxaloacetate, a four-carbon dicarboxylic acid source for the tricarboxylic acid cycle.</text>
</comment>
<dbReference type="GO" id="GO:0006099">
    <property type="term" value="P:tricarboxylic acid cycle"/>
    <property type="evidence" value="ECO:0007669"/>
    <property type="project" value="InterPro"/>
</dbReference>
<comment type="cofactor">
    <cofactor evidence="1 10">
        <name>Mg(2+)</name>
        <dbReference type="ChEBI" id="CHEBI:18420"/>
    </cofactor>
</comment>
<dbReference type="InterPro" id="IPR015813">
    <property type="entry name" value="Pyrv/PenolPyrv_kinase-like_dom"/>
</dbReference>
<evidence type="ECO:0000256" key="8">
    <source>
        <dbReference type="ARBA" id="ARBA00023300"/>
    </source>
</evidence>
<dbReference type="HAMAP" id="MF_00595">
    <property type="entry name" value="PEPcase_type1"/>
    <property type="match status" value="1"/>
</dbReference>
<evidence type="ECO:0000256" key="1">
    <source>
        <dbReference type="ARBA" id="ARBA00001946"/>
    </source>
</evidence>
<dbReference type="GO" id="GO:0000287">
    <property type="term" value="F:magnesium ion binding"/>
    <property type="evidence" value="ECO:0007669"/>
    <property type="project" value="UniProtKB-UniRule"/>
</dbReference>
<dbReference type="PROSITE" id="PS00393">
    <property type="entry name" value="PEPCASE_2"/>
    <property type="match status" value="1"/>
</dbReference>
<dbReference type="Pfam" id="PF00311">
    <property type="entry name" value="PEPcase"/>
    <property type="match status" value="1"/>
</dbReference>
<keyword evidence="14" id="KW-1185">Reference proteome</keyword>
<dbReference type="NCBIfam" id="NF000584">
    <property type="entry name" value="PRK00009.1"/>
    <property type="match status" value="1"/>
</dbReference>